<dbReference type="HOGENOM" id="CLU_1341805_0_0_11"/>
<dbReference type="EMBL" id="CP007155">
    <property type="protein sequence ID" value="AHH98433.1"/>
    <property type="molecule type" value="Genomic_DNA"/>
</dbReference>
<dbReference type="AlphaFoldDB" id="W5WB90"/>
<dbReference type="Proteomes" id="UP000019225">
    <property type="component" value="Chromosome"/>
</dbReference>
<feature type="signal peptide" evidence="1">
    <location>
        <begin position="1"/>
        <end position="20"/>
    </location>
</feature>
<organism evidence="2 3">
    <name type="scientific">Kutzneria albida DSM 43870</name>
    <dbReference type="NCBI Taxonomy" id="1449976"/>
    <lineage>
        <taxon>Bacteria</taxon>
        <taxon>Bacillati</taxon>
        <taxon>Actinomycetota</taxon>
        <taxon>Actinomycetes</taxon>
        <taxon>Pseudonocardiales</taxon>
        <taxon>Pseudonocardiaceae</taxon>
        <taxon>Kutzneria</taxon>
    </lineage>
</organism>
<evidence type="ECO:0000256" key="1">
    <source>
        <dbReference type="SAM" id="SignalP"/>
    </source>
</evidence>
<accession>W5WB90</accession>
<dbReference type="STRING" id="1449976.KALB_5071"/>
<sequence>MKRLLAAFALLIALPLPAVAAPCECHLGGSDELCVWTGPNFTGQLYRLPVGASKVTLPSSVEVHSYRSASRQNALVTSNTDPGDDHALVLGKGEVAQFAGGDSADPVKQLLHNWSGRRCELGTKHQVCVWSGENFTGELLTLPVGAPNVFVAMDFTARSYQNTREGNMMTSCPPGGTCRVLNMTANERQPSTSWLVTGIRAVSG</sequence>
<evidence type="ECO:0008006" key="4">
    <source>
        <dbReference type="Google" id="ProtNLM"/>
    </source>
</evidence>
<evidence type="ECO:0000313" key="3">
    <source>
        <dbReference type="Proteomes" id="UP000019225"/>
    </source>
</evidence>
<reference evidence="2 3" key="1">
    <citation type="journal article" date="2014" name="BMC Genomics">
        <title>Complete genome sequence of producer of the glycopeptide antibiotic Aculeximycin Kutzneria albida DSM 43870T, a representative of minor genus of Pseudonocardiaceae.</title>
        <authorList>
            <person name="Rebets Y."/>
            <person name="Tokovenko B."/>
            <person name="Lushchyk I."/>
            <person name="Ruckert C."/>
            <person name="Zaburannyi N."/>
            <person name="Bechthold A."/>
            <person name="Kalinowski J."/>
            <person name="Luzhetskyy A."/>
        </authorList>
    </citation>
    <scope>NUCLEOTIDE SEQUENCE [LARGE SCALE GENOMIC DNA]</scope>
    <source>
        <strain evidence="2">DSM 43870</strain>
    </source>
</reference>
<dbReference type="KEGG" id="kal:KALB_5071"/>
<feature type="chain" id="PRO_5004872980" description="Secreted protein" evidence="1">
    <location>
        <begin position="21"/>
        <end position="204"/>
    </location>
</feature>
<name>W5WB90_9PSEU</name>
<evidence type="ECO:0000313" key="2">
    <source>
        <dbReference type="EMBL" id="AHH98433.1"/>
    </source>
</evidence>
<dbReference type="RefSeq" id="WP_025358444.1">
    <property type="nucleotide sequence ID" value="NZ_CP007155.1"/>
</dbReference>
<gene>
    <name evidence="2" type="ORF">KALB_5071</name>
</gene>
<keyword evidence="3" id="KW-1185">Reference proteome</keyword>
<dbReference type="OrthoDB" id="4829189at2"/>
<keyword evidence="1" id="KW-0732">Signal</keyword>
<proteinExistence type="predicted"/>
<protein>
    <recommendedName>
        <fullName evidence="4">Secreted protein</fullName>
    </recommendedName>
</protein>